<dbReference type="Proteomes" id="UP000016930">
    <property type="component" value="Unassembled WGS sequence"/>
</dbReference>
<feature type="region of interest" description="Disordered" evidence="1">
    <location>
        <begin position="1"/>
        <end position="31"/>
    </location>
</feature>
<organism evidence="2 3">
    <name type="scientific">Ceriporiopsis subvermispora (strain B)</name>
    <name type="common">White-rot fungus</name>
    <name type="synonym">Gelatoporia subvermispora</name>
    <dbReference type="NCBI Taxonomy" id="914234"/>
    <lineage>
        <taxon>Eukaryota</taxon>
        <taxon>Fungi</taxon>
        <taxon>Dikarya</taxon>
        <taxon>Basidiomycota</taxon>
        <taxon>Agaricomycotina</taxon>
        <taxon>Agaricomycetes</taxon>
        <taxon>Polyporales</taxon>
        <taxon>Gelatoporiaceae</taxon>
        <taxon>Gelatoporia</taxon>
    </lineage>
</organism>
<dbReference type="STRING" id="914234.M2P6G9"/>
<evidence type="ECO:0000313" key="3">
    <source>
        <dbReference type="Proteomes" id="UP000016930"/>
    </source>
</evidence>
<dbReference type="HOGENOM" id="CLU_1390059_0_0_1"/>
<dbReference type="EMBL" id="KB445831">
    <property type="protein sequence ID" value="EMD30874.1"/>
    <property type="molecule type" value="Genomic_DNA"/>
</dbReference>
<evidence type="ECO:0000256" key="1">
    <source>
        <dbReference type="SAM" id="MobiDB-lite"/>
    </source>
</evidence>
<dbReference type="AlphaFoldDB" id="M2P6G9"/>
<sequence length="196" mass="21421">MHTRPPSANVRLPTPLPSTPSQRAPPRRAHRTASAARVACNARAPVRVITSQCASIPSGLSSCVRPRQQTACVLWSWWLTEASAPSLLLALNVLAVIHGAYYSAPSSTMPVVVTAVEQIANYTHPPEELIFSLSAATPDMPRIRETISLLWEDMLRFGPQSFLSLDGIHIDITKISSLFSRMSVCEVLIKFRCSSS</sequence>
<proteinExistence type="predicted"/>
<reference evidence="2 3" key="1">
    <citation type="journal article" date="2012" name="Proc. Natl. Acad. Sci. U.S.A.">
        <title>Comparative genomics of Ceriporiopsis subvermispora and Phanerochaete chrysosporium provide insight into selective ligninolysis.</title>
        <authorList>
            <person name="Fernandez-Fueyo E."/>
            <person name="Ruiz-Duenas F.J."/>
            <person name="Ferreira P."/>
            <person name="Floudas D."/>
            <person name="Hibbett D.S."/>
            <person name="Canessa P."/>
            <person name="Larrondo L.F."/>
            <person name="James T.Y."/>
            <person name="Seelenfreund D."/>
            <person name="Lobos S."/>
            <person name="Polanco R."/>
            <person name="Tello M."/>
            <person name="Honda Y."/>
            <person name="Watanabe T."/>
            <person name="Watanabe T."/>
            <person name="Ryu J.S."/>
            <person name="Kubicek C.P."/>
            <person name="Schmoll M."/>
            <person name="Gaskell J."/>
            <person name="Hammel K.E."/>
            <person name="St John F.J."/>
            <person name="Vanden Wymelenberg A."/>
            <person name="Sabat G."/>
            <person name="Splinter BonDurant S."/>
            <person name="Syed K."/>
            <person name="Yadav J.S."/>
            <person name="Doddapaneni H."/>
            <person name="Subramanian V."/>
            <person name="Lavin J.L."/>
            <person name="Oguiza J.A."/>
            <person name="Perez G."/>
            <person name="Pisabarro A.G."/>
            <person name="Ramirez L."/>
            <person name="Santoyo F."/>
            <person name="Master E."/>
            <person name="Coutinho P.M."/>
            <person name="Henrissat B."/>
            <person name="Lombard V."/>
            <person name="Magnuson J.K."/>
            <person name="Kuees U."/>
            <person name="Hori C."/>
            <person name="Igarashi K."/>
            <person name="Samejima M."/>
            <person name="Held B.W."/>
            <person name="Barry K.W."/>
            <person name="LaButti K.M."/>
            <person name="Lapidus A."/>
            <person name="Lindquist E.A."/>
            <person name="Lucas S.M."/>
            <person name="Riley R."/>
            <person name="Salamov A.A."/>
            <person name="Hoffmeister D."/>
            <person name="Schwenk D."/>
            <person name="Hadar Y."/>
            <person name="Yarden O."/>
            <person name="de Vries R.P."/>
            <person name="Wiebenga A."/>
            <person name="Stenlid J."/>
            <person name="Eastwood D."/>
            <person name="Grigoriev I.V."/>
            <person name="Berka R.M."/>
            <person name="Blanchette R.A."/>
            <person name="Kersten P."/>
            <person name="Martinez A.T."/>
            <person name="Vicuna R."/>
            <person name="Cullen D."/>
        </authorList>
    </citation>
    <scope>NUCLEOTIDE SEQUENCE [LARGE SCALE GENOMIC DNA]</scope>
    <source>
        <strain evidence="2 3">B</strain>
    </source>
</reference>
<name>M2P6G9_CERS8</name>
<accession>M2P6G9</accession>
<evidence type="ECO:0000313" key="2">
    <source>
        <dbReference type="EMBL" id="EMD30874.1"/>
    </source>
</evidence>
<keyword evidence="3" id="KW-1185">Reference proteome</keyword>
<protein>
    <submittedName>
        <fullName evidence="2">Uncharacterized protein</fullName>
    </submittedName>
</protein>
<gene>
    <name evidence="2" type="ORF">CERSUDRAFT_100922</name>
</gene>
<dbReference type="OrthoDB" id="5308060at2759"/>